<dbReference type="GO" id="GO:0002100">
    <property type="term" value="P:tRNA wobble adenosine to inosine editing"/>
    <property type="evidence" value="ECO:0007669"/>
    <property type="project" value="UniProtKB-UniRule"/>
</dbReference>
<protein>
    <recommendedName>
        <fullName evidence="8">tRNA-specific adenosine deaminase</fullName>
        <ecNumber evidence="8">3.5.4.33</ecNumber>
    </recommendedName>
</protein>
<keyword evidence="5 8" id="KW-0378">Hydrolase</keyword>
<dbReference type="GO" id="GO:0052717">
    <property type="term" value="F:tRNA-specific adenosine-34 deaminase activity"/>
    <property type="evidence" value="ECO:0007669"/>
    <property type="project" value="UniProtKB-UniRule"/>
</dbReference>
<evidence type="ECO:0000256" key="1">
    <source>
        <dbReference type="ARBA" id="ARBA00010669"/>
    </source>
</evidence>
<dbReference type="Gene3D" id="3.40.140.10">
    <property type="entry name" value="Cytidine Deaminase, domain 2"/>
    <property type="match status" value="1"/>
</dbReference>
<comment type="catalytic activity">
    <reaction evidence="7 8">
        <text>adenosine(34) in tRNA + H2O + H(+) = inosine(34) in tRNA + NH4(+)</text>
        <dbReference type="Rhea" id="RHEA:43168"/>
        <dbReference type="Rhea" id="RHEA-COMP:10373"/>
        <dbReference type="Rhea" id="RHEA-COMP:10374"/>
        <dbReference type="ChEBI" id="CHEBI:15377"/>
        <dbReference type="ChEBI" id="CHEBI:15378"/>
        <dbReference type="ChEBI" id="CHEBI:28938"/>
        <dbReference type="ChEBI" id="CHEBI:74411"/>
        <dbReference type="ChEBI" id="CHEBI:82852"/>
        <dbReference type="EC" id="3.5.4.33"/>
    </reaction>
</comment>
<organism evidence="10 11">
    <name type="scientific">Lentibacillus kapialis</name>
    <dbReference type="NCBI Taxonomy" id="340214"/>
    <lineage>
        <taxon>Bacteria</taxon>
        <taxon>Bacillati</taxon>
        <taxon>Bacillota</taxon>
        <taxon>Bacilli</taxon>
        <taxon>Bacillales</taxon>
        <taxon>Bacillaceae</taxon>
        <taxon>Lentibacillus</taxon>
    </lineage>
</organism>
<sequence>MGNDAVYMQEAIRQAKKAKAMNEVPIGAVVVYQDEVITTGYNIRESSQTTLSHAELIAIEKANQIIGSWRLEECTLYVTLEPCPMCAGAIVQSRIKRVVFGAPDPKAGCAGTLMNLLQDERFNHRVELTDDVLRAECSALLTDFFRRLRGKN</sequence>
<evidence type="ECO:0000256" key="8">
    <source>
        <dbReference type="HAMAP-Rule" id="MF_00972"/>
    </source>
</evidence>
<dbReference type="SUPFAM" id="SSF53927">
    <property type="entry name" value="Cytidine deaminase-like"/>
    <property type="match status" value="1"/>
</dbReference>
<comment type="caution">
    <text evidence="10">The sequence shown here is derived from an EMBL/GenBank/DDBJ whole genome shotgun (WGS) entry which is preliminary data.</text>
</comment>
<reference evidence="10" key="2">
    <citation type="submission" date="2020-09" db="EMBL/GenBank/DDBJ databases">
        <authorList>
            <person name="Sun Q."/>
            <person name="Ohkuma M."/>
        </authorList>
    </citation>
    <scope>NUCLEOTIDE SEQUENCE</scope>
    <source>
        <strain evidence="10">JCM 12580</strain>
    </source>
</reference>
<dbReference type="InterPro" id="IPR016193">
    <property type="entry name" value="Cytidine_deaminase-like"/>
</dbReference>
<dbReference type="InterPro" id="IPR002125">
    <property type="entry name" value="CMP_dCMP_dom"/>
</dbReference>
<dbReference type="InterPro" id="IPR016192">
    <property type="entry name" value="APOBEC/CMP_deaminase_Zn-bd"/>
</dbReference>
<dbReference type="InterPro" id="IPR058535">
    <property type="entry name" value="MafB19-deam"/>
</dbReference>
<dbReference type="NCBIfam" id="NF008113">
    <property type="entry name" value="PRK10860.1"/>
    <property type="match status" value="1"/>
</dbReference>
<evidence type="ECO:0000313" key="10">
    <source>
        <dbReference type="EMBL" id="GGJ89382.1"/>
    </source>
</evidence>
<dbReference type="Pfam" id="PF14437">
    <property type="entry name" value="MafB19-deam"/>
    <property type="match status" value="1"/>
</dbReference>
<evidence type="ECO:0000259" key="9">
    <source>
        <dbReference type="PROSITE" id="PS51747"/>
    </source>
</evidence>
<keyword evidence="4 8" id="KW-0479">Metal-binding</keyword>
<dbReference type="PROSITE" id="PS00903">
    <property type="entry name" value="CYT_DCMP_DEAMINASES_1"/>
    <property type="match status" value="1"/>
</dbReference>
<evidence type="ECO:0000256" key="3">
    <source>
        <dbReference type="ARBA" id="ARBA00022694"/>
    </source>
</evidence>
<keyword evidence="6 8" id="KW-0862">Zinc</keyword>
<dbReference type="FunFam" id="3.40.140.10:FF:000005">
    <property type="entry name" value="tRNA-specific adenosine deaminase"/>
    <property type="match status" value="1"/>
</dbReference>
<dbReference type="HAMAP" id="MF_00972">
    <property type="entry name" value="tRNA_aden_deaminase"/>
    <property type="match status" value="1"/>
</dbReference>
<dbReference type="PANTHER" id="PTHR11079:SF202">
    <property type="entry name" value="TRNA-SPECIFIC ADENOSINE DEAMINASE"/>
    <property type="match status" value="1"/>
</dbReference>
<comment type="subunit">
    <text evidence="2 8">Homodimer.</text>
</comment>
<keyword evidence="3 8" id="KW-0819">tRNA processing</keyword>
<comment type="cofactor">
    <cofactor evidence="8">
        <name>Zn(2+)</name>
        <dbReference type="ChEBI" id="CHEBI:29105"/>
    </cofactor>
    <text evidence="8">Binds 1 zinc ion per subunit.</text>
</comment>
<feature type="active site" description="Proton donor" evidence="8">
    <location>
        <position position="55"/>
    </location>
</feature>
<dbReference type="AlphaFoldDB" id="A0A917PRV6"/>
<dbReference type="GO" id="GO:0008270">
    <property type="term" value="F:zinc ion binding"/>
    <property type="evidence" value="ECO:0007669"/>
    <property type="project" value="UniProtKB-UniRule"/>
</dbReference>
<comment type="similarity">
    <text evidence="1">Belongs to the cytidine and deoxycytidylate deaminase family. ADAT2 subfamily.</text>
</comment>
<dbReference type="PANTHER" id="PTHR11079">
    <property type="entry name" value="CYTOSINE DEAMINASE FAMILY MEMBER"/>
    <property type="match status" value="1"/>
</dbReference>
<gene>
    <name evidence="8 10" type="primary">tadA</name>
    <name evidence="10" type="ORF">GCM10007063_10010</name>
</gene>
<keyword evidence="11" id="KW-1185">Reference proteome</keyword>
<accession>A0A917PRV6</accession>
<name>A0A917PRV6_9BACI</name>
<feature type="binding site" evidence="8">
    <location>
        <position position="53"/>
    </location>
    <ligand>
        <name>Zn(2+)</name>
        <dbReference type="ChEBI" id="CHEBI:29105"/>
        <note>catalytic</note>
    </ligand>
</feature>
<feature type="binding site" evidence="8">
    <location>
        <position position="86"/>
    </location>
    <ligand>
        <name>Zn(2+)</name>
        <dbReference type="ChEBI" id="CHEBI:29105"/>
        <note>catalytic</note>
    </ligand>
</feature>
<dbReference type="EMBL" id="BMNQ01000008">
    <property type="protein sequence ID" value="GGJ89382.1"/>
    <property type="molecule type" value="Genomic_DNA"/>
</dbReference>
<proteinExistence type="inferred from homology"/>
<dbReference type="Proteomes" id="UP000658382">
    <property type="component" value="Unassembled WGS sequence"/>
</dbReference>
<reference evidence="10" key="1">
    <citation type="journal article" date="2014" name="Int. J. Syst. Evol. Microbiol.">
        <title>Complete genome sequence of Corynebacterium casei LMG S-19264T (=DSM 44701T), isolated from a smear-ripened cheese.</title>
        <authorList>
            <consortium name="US DOE Joint Genome Institute (JGI-PGF)"/>
            <person name="Walter F."/>
            <person name="Albersmeier A."/>
            <person name="Kalinowski J."/>
            <person name="Ruckert C."/>
        </authorList>
    </citation>
    <scope>NUCLEOTIDE SEQUENCE</scope>
    <source>
        <strain evidence="10">JCM 12580</strain>
    </source>
</reference>
<evidence type="ECO:0000256" key="6">
    <source>
        <dbReference type="ARBA" id="ARBA00022833"/>
    </source>
</evidence>
<dbReference type="EC" id="3.5.4.33" evidence="8"/>
<dbReference type="InterPro" id="IPR028883">
    <property type="entry name" value="tRNA_aden_deaminase"/>
</dbReference>
<evidence type="ECO:0000313" key="11">
    <source>
        <dbReference type="Proteomes" id="UP000658382"/>
    </source>
</evidence>
<dbReference type="PROSITE" id="PS51747">
    <property type="entry name" value="CYT_DCMP_DEAMINASES_2"/>
    <property type="match status" value="1"/>
</dbReference>
<evidence type="ECO:0000256" key="2">
    <source>
        <dbReference type="ARBA" id="ARBA00011738"/>
    </source>
</evidence>
<feature type="domain" description="CMP/dCMP-type deaminase" evidence="9">
    <location>
        <begin position="2"/>
        <end position="120"/>
    </location>
</feature>
<dbReference type="RefSeq" id="WP_188631989.1">
    <property type="nucleotide sequence ID" value="NZ_BMNQ01000008.1"/>
</dbReference>
<evidence type="ECO:0000256" key="7">
    <source>
        <dbReference type="ARBA" id="ARBA00048045"/>
    </source>
</evidence>
<comment type="function">
    <text evidence="8">Catalyzes the deamination of adenosine to inosine at the wobble position 34 of tRNA(Arg2).</text>
</comment>
<evidence type="ECO:0000256" key="5">
    <source>
        <dbReference type="ARBA" id="ARBA00022801"/>
    </source>
</evidence>
<dbReference type="CDD" id="cd01285">
    <property type="entry name" value="nucleoside_deaminase"/>
    <property type="match status" value="1"/>
</dbReference>
<evidence type="ECO:0000256" key="4">
    <source>
        <dbReference type="ARBA" id="ARBA00022723"/>
    </source>
</evidence>
<feature type="binding site" evidence="8">
    <location>
        <position position="83"/>
    </location>
    <ligand>
        <name>Zn(2+)</name>
        <dbReference type="ChEBI" id="CHEBI:29105"/>
        <note>catalytic</note>
    </ligand>
</feature>